<keyword evidence="1" id="KW-0251">Elongation factor</keyword>
<keyword evidence="2" id="KW-1185">Reference proteome</keyword>
<reference evidence="1 2" key="1">
    <citation type="submission" date="2022-10" db="EMBL/GenBank/DDBJ databases">
        <title>Marinomonas transparenta sp. nov. and Marinomonas sargassi sp. nov., isolated from marine alga (Sargassum natans (L.) Gaillon).</title>
        <authorList>
            <person name="Wang Y."/>
        </authorList>
    </citation>
    <scope>NUCLEOTIDE SEQUENCE [LARGE SCALE GENOMIC DNA]</scope>
    <source>
        <strain evidence="1 2">C2222</strain>
    </source>
</reference>
<evidence type="ECO:0000313" key="2">
    <source>
        <dbReference type="Proteomes" id="UP001209713"/>
    </source>
</evidence>
<accession>A0ABT2YTP0</accession>
<sequence length="161" mass="17811">MKKSDVLQIVKSELKNRLDTAKWAANQAHEAATSKESIAENKYDTFGLEASYLAHGQSQRVIECEDDWLQFNKVDFDLVYQQVAVWCLVQLVAIDDESVSERYFLISSCAGGLKVELGSALVYLVTPSSLVGQKLMGKSVGDEVSLMQSGQEVLFELAVVE</sequence>
<proteinExistence type="predicted"/>
<keyword evidence="1" id="KW-0648">Protein biosynthesis</keyword>
<dbReference type="RefSeq" id="WP_263530353.1">
    <property type="nucleotide sequence ID" value="NZ_JAOVZB010000003.1"/>
</dbReference>
<name>A0ABT2YTP0_9GAMM</name>
<gene>
    <name evidence="1" type="ORF">OFY17_08790</name>
</gene>
<dbReference type="Gene3D" id="3.10.50.30">
    <property type="entry name" value="Transcription elongation factor, GreA/GreB, C-terminal domain"/>
    <property type="match status" value="1"/>
</dbReference>
<comment type="caution">
    <text evidence="1">The sequence shown here is derived from an EMBL/GenBank/DDBJ whole genome shotgun (WGS) entry which is preliminary data.</text>
</comment>
<dbReference type="EMBL" id="JAOVZB010000003">
    <property type="protein sequence ID" value="MCV2402974.1"/>
    <property type="molecule type" value="Genomic_DNA"/>
</dbReference>
<dbReference type="InterPro" id="IPR036953">
    <property type="entry name" value="GreA/GreB_C_sf"/>
</dbReference>
<protein>
    <submittedName>
        <fullName evidence="1">Transcription elongation factor GreAB</fullName>
    </submittedName>
</protein>
<dbReference type="GO" id="GO:0003746">
    <property type="term" value="F:translation elongation factor activity"/>
    <property type="evidence" value="ECO:0007669"/>
    <property type="project" value="UniProtKB-KW"/>
</dbReference>
<dbReference type="Proteomes" id="UP001209713">
    <property type="component" value="Unassembled WGS sequence"/>
</dbReference>
<evidence type="ECO:0000313" key="1">
    <source>
        <dbReference type="EMBL" id="MCV2402974.1"/>
    </source>
</evidence>
<organism evidence="1 2">
    <name type="scientific">Marinomonas sargassi</name>
    <dbReference type="NCBI Taxonomy" id="2984494"/>
    <lineage>
        <taxon>Bacteria</taxon>
        <taxon>Pseudomonadati</taxon>
        <taxon>Pseudomonadota</taxon>
        <taxon>Gammaproteobacteria</taxon>
        <taxon>Oceanospirillales</taxon>
        <taxon>Oceanospirillaceae</taxon>
        <taxon>Marinomonas</taxon>
    </lineage>
</organism>